<feature type="region of interest" description="Disordered" evidence="1">
    <location>
        <begin position="1"/>
        <end position="28"/>
    </location>
</feature>
<reference evidence="2" key="1">
    <citation type="submission" date="2021-01" db="EMBL/GenBank/DDBJ databases">
        <authorList>
            <person name="Corre E."/>
            <person name="Pelletier E."/>
            <person name="Niang G."/>
            <person name="Scheremetjew M."/>
            <person name="Finn R."/>
            <person name="Kale V."/>
            <person name="Holt S."/>
            <person name="Cochrane G."/>
            <person name="Meng A."/>
            <person name="Brown T."/>
            <person name="Cohen L."/>
        </authorList>
    </citation>
    <scope>NUCLEOTIDE SEQUENCE</scope>
    <source>
        <strain evidence="2">CCMP1594</strain>
    </source>
</reference>
<evidence type="ECO:0000256" key="1">
    <source>
        <dbReference type="SAM" id="MobiDB-lite"/>
    </source>
</evidence>
<feature type="compositionally biased region" description="Basic and acidic residues" evidence="1">
    <location>
        <begin position="1"/>
        <end position="12"/>
    </location>
</feature>
<dbReference type="AlphaFoldDB" id="A0A7S4FSM2"/>
<evidence type="ECO:0000313" key="2">
    <source>
        <dbReference type="EMBL" id="CAE0813113.1"/>
    </source>
</evidence>
<dbReference type="EMBL" id="HBJA01069093">
    <property type="protein sequence ID" value="CAE0813113.1"/>
    <property type="molecule type" value="Transcribed_RNA"/>
</dbReference>
<protein>
    <submittedName>
        <fullName evidence="2">Uncharacterized protein</fullName>
    </submittedName>
</protein>
<gene>
    <name evidence="2" type="ORF">EGYM00163_LOCUS24264</name>
</gene>
<organism evidence="2">
    <name type="scientific">Eutreptiella gymnastica</name>
    <dbReference type="NCBI Taxonomy" id="73025"/>
    <lineage>
        <taxon>Eukaryota</taxon>
        <taxon>Discoba</taxon>
        <taxon>Euglenozoa</taxon>
        <taxon>Euglenida</taxon>
        <taxon>Spirocuta</taxon>
        <taxon>Euglenophyceae</taxon>
        <taxon>Eutreptiales</taxon>
        <taxon>Eutreptiaceae</taxon>
        <taxon>Eutreptiella</taxon>
    </lineage>
</organism>
<name>A0A7S4FSM2_9EUGL</name>
<feature type="region of interest" description="Disordered" evidence="1">
    <location>
        <begin position="80"/>
        <end position="106"/>
    </location>
</feature>
<accession>A0A7S4FSM2</accession>
<proteinExistence type="predicted"/>
<sequence>MRTVHTHGDSIRPPEASPSPPPGDIVQAPGLQTQQEWAVGLFFQCEGSASPNATSRSDSGDLWLTGSLEREQEVVGCTRGMSRGQIGADTAPPSHSAYRRVATRSEERRLQGVRCGGCRAQSEGVTESQSCGQGR</sequence>